<dbReference type="Gene3D" id="1.10.287.1130">
    <property type="entry name" value="CytochromE C oxidase copper chaperone"/>
    <property type="match status" value="1"/>
</dbReference>
<organism evidence="7 8">
    <name type="scientific">Ascoidea rubescens DSM 1968</name>
    <dbReference type="NCBI Taxonomy" id="1344418"/>
    <lineage>
        <taxon>Eukaryota</taxon>
        <taxon>Fungi</taxon>
        <taxon>Dikarya</taxon>
        <taxon>Ascomycota</taxon>
        <taxon>Saccharomycotina</taxon>
        <taxon>Saccharomycetes</taxon>
        <taxon>Ascoideaceae</taxon>
        <taxon>Ascoidea</taxon>
    </lineage>
</organism>
<evidence type="ECO:0000256" key="3">
    <source>
        <dbReference type="ARBA" id="ARBA00023128"/>
    </source>
</evidence>
<comment type="subcellular location">
    <subcellularLocation>
        <location evidence="2">Mitochondrion intermembrane space</location>
    </subcellularLocation>
</comment>
<comment type="similarity">
    <text evidence="5">Belongs to the COX23 family.</text>
</comment>
<dbReference type="InParanoid" id="A0A1D2V9V5"/>
<accession>A0A1D2V9V5</accession>
<feature type="non-terminal residue" evidence="7">
    <location>
        <position position="95"/>
    </location>
</feature>
<dbReference type="PROSITE" id="PS51808">
    <property type="entry name" value="CHCH"/>
    <property type="match status" value="1"/>
</dbReference>
<reference evidence="8" key="1">
    <citation type="submission" date="2016-05" db="EMBL/GenBank/DDBJ databases">
        <title>Comparative genomics of biotechnologically important yeasts.</title>
        <authorList>
            <consortium name="DOE Joint Genome Institute"/>
            <person name="Riley R."/>
            <person name="Haridas S."/>
            <person name="Wolfe K.H."/>
            <person name="Lopes M.R."/>
            <person name="Hittinger C.T."/>
            <person name="Goker M."/>
            <person name="Salamov A."/>
            <person name="Wisecaver J."/>
            <person name="Long T.M."/>
            <person name="Aerts A.L."/>
            <person name="Barry K."/>
            <person name="Choi C."/>
            <person name="Clum A."/>
            <person name="Coughlan A.Y."/>
            <person name="Deshpande S."/>
            <person name="Douglass A.P."/>
            <person name="Hanson S.J."/>
            <person name="Klenk H.-P."/>
            <person name="Labutti K."/>
            <person name="Lapidus A."/>
            <person name="Lindquist E."/>
            <person name="Lipzen A."/>
            <person name="Meier-Kolthoff J.P."/>
            <person name="Ohm R.A."/>
            <person name="Otillar R.P."/>
            <person name="Pangilinan J."/>
            <person name="Peng Y."/>
            <person name="Rokas A."/>
            <person name="Rosa C.A."/>
            <person name="Scheuner C."/>
            <person name="Sibirny A.A."/>
            <person name="Slot J.C."/>
            <person name="Stielow J.B."/>
            <person name="Sun H."/>
            <person name="Kurtzman C.P."/>
            <person name="Blackwell M."/>
            <person name="Grigoriev I.V."/>
            <person name="Jeffries T.W."/>
        </authorList>
    </citation>
    <scope>NUCLEOTIDE SEQUENCE [LARGE SCALE GENOMIC DNA]</scope>
    <source>
        <strain evidence="8">DSM 1968</strain>
    </source>
</reference>
<evidence type="ECO:0000256" key="1">
    <source>
        <dbReference type="ARBA" id="ARBA00003875"/>
    </source>
</evidence>
<dbReference type="EMBL" id="KV454493">
    <property type="protein sequence ID" value="ODV58359.1"/>
    <property type="molecule type" value="Genomic_DNA"/>
</dbReference>
<dbReference type="RefSeq" id="XP_020044666.1">
    <property type="nucleotide sequence ID" value="XM_020189880.1"/>
</dbReference>
<keyword evidence="8" id="KW-1185">Reference proteome</keyword>
<evidence type="ECO:0000256" key="4">
    <source>
        <dbReference type="ARBA" id="ARBA00023157"/>
    </source>
</evidence>
<dbReference type="InterPro" id="IPR009069">
    <property type="entry name" value="Cys_alpha_HP_mot_SF"/>
</dbReference>
<dbReference type="Proteomes" id="UP000095038">
    <property type="component" value="Unassembled WGS sequence"/>
</dbReference>
<dbReference type="STRING" id="1344418.A0A1D2V9V5"/>
<dbReference type="GO" id="GO:0005758">
    <property type="term" value="C:mitochondrial intermembrane space"/>
    <property type="evidence" value="ECO:0007669"/>
    <property type="project" value="UniProtKB-SubCell"/>
</dbReference>
<dbReference type="PANTHER" id="PTHR46811:SF1">
    <property type="entry name" value="COILED-COIL-HELIX-COILED-COIL-HELIX DOMAIN-CONTAINING PROTEIN 7"/>
    <property type="match status" value="1"/>
</dbReference>
<dbReference type="SUPFAM" id="SSF47072">
    <property type="entry name" value="Cysteine alpha-hairpin motif"/>
    <property type="match status" value="1"/>
</dbReference>
<evidence type="ECO:0000313" key="8">
    <source>
        <dbReference type="Proteomes" id="UP000095038"/>
    </source>
</evidence>
<name>A0A1D2V9V5_9ASCO</name>
<dbReference type="GO" id="GO:0033617">
    <property type="term" value="P:mitochondrial respiratory chain complex IV assembly"/>
    <property type="evidence" value="ECO:0007669"/>
    <property type="project" value="EnsemblFungi"/>
</dbReference>
<sequence length="95" mass="11331">TIETDKSKVDFTKGKGISDFKFYPDNPTNEIHRLKFLAKEPSRYYDPCSESSKMSINCLQETNYDREICQEYIDAYKECKRAWTHKMKQDKFNGR</sequence>
<feature type="non-terminal residue" evidence="7">
    <location>
        <position position="1"/>
    </location>
</feature>
<proteinExistence type="inferred from homology"/>
<evidence type="ECO:0000256" key="2">
    <source>
        <dbReference type="ARBA" id="ARBA00004569"/>
    </source>
</evidence>
<evidence type="ECO:0000313" key="7">
    <source>
        <dbReference type="EMBL" id="ODV58359.1"/>
    </source>
</evidence>
<dbReference type="InterPro" id="IPR051040">
    <property type="entry name" value="COX23"/>
</dbReference>
<dbReference type="OrthoDB" id="9971592at2759"/>
<dbReference type="AlphaFoldDB" id="A0A1D2V9V5"/>
<dbReference type="FunCoup" id="A0A1D2V9V5">
    <property type="interactions" value="8"/>
</dbReference>
<dbReference type="PANTHER" id="PTHR46811">
    <property type="entry name" value="COILED-COIL-HELIX-COILED-COIL-HELIX DOMAIN-CONTAINING PROTEIN 7"/>
    <property type="match status" value="1"/>
</dbReference>
<evidence type="ECO:0000256" key="6">
    <source>
        <dbReference type="ARBA" id="ARBA00041104"/>
    </source>
</evidence>
<dbReference type="GeneID" id="30963516"/>
<keyword evidence="3" id="KW-0496">Mitochondrion</keyword>
<gene>
    <name evidence="7" type="ORF">ASCRUDRAFT_24973</name>
</gene>
<protein>
    <recommendedName>
        <fullName evidence="6">Cytochrome c oxidase-assembly factor COX23, mitochondrial</fullName>
    </recommendedName>
</protein>
<comment type="function">
    <text evidence="1">Required for the assembly of cytochrome c oxidase.</text>
</comment>
<keyword evidence="4" id="KW-1015">Disulfide bond</keyword>
<evidence type="ECO:0000256" key="5">
    <source>
        <dbReference type="ARBA" id="ARBA00038264"/>
    </source>
</evidence>